<dbReference type="InterPro" id="IPR014476">
    <property type="entry name" value="AHL15-29"/>
</dbReference>
<sequence length="246" mass="25004">MHSSSPSSGELAASNCASLRRSRGRPPGSKNKPKQPIILTRETPNALRSHLFEIVTGADIIGSIAAYARRRNRGVSVLSASGVVSDISLRQPGAPAGSDVIVLRGRFEILSLSGSFLPAATGLTVILAGGQGQVVGGSIAGELVASGPVMVVAATFRNTVYERLPLEESPAATLENSKQSPVRGGISAGCGGASPPAVLEKKLPAMPLYNMPAPKLLLNEVFGGVWSAAAAAAAAAVGSKPSYPSN</sequence>
<accession>A0A2I0WU37</accession>
<keyword evidence="4" id="KW-1185">Reference proteome</keyword>
<dbReference type="OrthoDB" id="2156856at2759"/>
<name>A0A2I0WU37_9ASPA</name>
<reference evidence="3 4" key="1">
    <citation type="journal article" date="2016" name="Sci. Rep.">
        <title>The Dendrobium catenatum Lindl. genome sequence provides insights into polysaccharide synthase, floral development and adaptive evolution.</title>
        <authorList>
            <person name="Zhang G.Q."/>
            <person name="Xu Q."/>
            <person name="Bian C."/>
            <person name="Tsai W.C."/>
            <person name="Yeh C.M."/>
            <person name="Liu K.W."/>
            <person name="Yoshida K."/>
            <person name="Zhang L.S."/>
            <person name="Chang S.B."/>
            <person name="Chen F."/>
            <person name="Shi Y."/>
            <person name="Su Y.Y."/>
            <person name="Zhang Y.Q."/>
            <person name="Chen L.J."/>
            <person name="Yin Y."/>
            <person name="Lin M."/>
            <person name="Huang H."/>
            <person name="Deng H."/>
            <person name="Wang Z.W."/>
            <person name="Zhu S.L."/>
            <person name="Zhao X."/>
            <person name="Deng C."/>
            <person name="Niu S.C."/>
            <person name="Huang J."/>
            <person name="Wang M."/>
            <person name="Liu G.H."/>
            <person name="Yang H.J."/>
            <person name="Xiao X.J."/>
            <person name="Hsiao Y.Y."/>
            <person name="Wu W.L."/>
            <person name="Chen Y.Y."/>
            <person name="Mitsuda N."/>
            <person name="Ohme-Takagi M."/>
            <person name="Luo Y.B."/>
            <person name="Van de Peer Y."/>
            <person name="Liu Z.J."/>
        </authorList>
    </citation>
    <scope>NUCLEOTIDE SEQUENCE [LARGE SCALE GENOMIC DNA]</scope>
    <source>
        <tissue evidence="3">The whole plant</tissue>
    </source>
</reference>
<dbReference type="Gene3D" id="3.30.1330.80">
    <property type="entry name" value="Hypothetical protein, similar to alpha- acetolactate decarboxylase, domain 2"/>
    <property type="match status" value="1"/>
</dbReference>
<keyword evidence="3" id="KW-0238">DNA-binding</keyword>
<evidence type="ECO:0000313" key="4">
    <source>
        <dbReference type="Proteomes" id="UP000233837"/>
    </source>
</evidence>
<dbReference type="Proteomes" id="UP000233837">
    <property type="component" value="Unassembled WGS sequence"/>
</dbReference>
<dbReference type="CDD" id="cd11378">
    <property type="entry name" value="DUF296"/>
    <property type="match status" value="1"/>
</dbReference>
<dbReference type="GO" id="GO:0003700">
    <property type="term" value="F:DNA-binding transcription factor activity"/>
    <property type="evidence" value="ECO:0007669"/>
    <property type="project" value="TreeGrafter"/>
</dbReference>
<feature type="region of interest" description="Disordered" evidence="1">
    <location>
        <begin position="1"/>
        <end position="36"/>
    </location>
</feature>
<dbReference type="GO" id="GO:0003680">
    <property type="term" value="F:minor groove of adenine-thymine-rich DNA binding"/>
    <property type="evidence" value="ECO:0007669"/>
    <property type="project" value="InterPro"/>
</dbReference>
<protein>
    <submittedName>
        <fullName evidence="3">DNA-binding protein ESCAROLA</fullName>
    </submittedName>
</protein>
<evidence type="ECO:0000256" key="1">
    <source>
        <dbReference type="SAM" id="MobiDB-lite"/>
    </source>
</evidence>
<gene>
    <name evidence="3" type="primary">ESC</name>
    <name evidence="3" type="ORF">MA16_Dca000526</name>
</gene>
<reference evidence="3 4" key="2">
    <citation type="journal article" date="2017" name="Nature">
        <title>The Apostasia genome and the evolution of orchids.</title>
        <authorList>
            <person name="Zhang G.Q."/>
            <person name="Liu K.W."/>
            <person name="Li Z."/>
            <person name="Lohaus R."/>
            <person name="Hsiao Y.Y."/>
            <person name="Niu S.C."/>
            <person name="Wang J.Y."/>
            <person name="Lin Y.C."/>
            <person name="Xu Q."/>
            <person name="Chen L.J."/>
            <person name="Yoshida K."/>
            <person name="Fujiwara S."/>
            <person name="Wang Z.W."/>
            <person name="Zhang Y.Q."/>
            <person name="Mitsuda N."/>
            <person name="Wang M."/>
            <person name="Liu G.H."/>
            <person name="Pecoraro L."/>
            <person name="Huang H.X."/>
            <person name="Xiao X.J."/>
            <person name="Lin M."/>
            <person name="Wu X.Y."/>
            <person name="Wu W.L."/>
            <person name="Chen Y.Y."/>
            <person name="Chang S.B."/>
            <person name="Sakamoto S."/>
            <person name="Ohme-Takagi M."/>
            <person name="Yagi M."/>
            <person name="Zeng S.J."/>
            <person name="Shen C.Y."/>
            <person name="Yeh C.M."/>
            <person name="Luo Y.B."/>
            <person name="Tsai W.C."/>
            <person name="Van de Peer Y."/>
            <person name="Liu Z.J."/>
        </authorList>
    </citation>
    <scope>NUCLEOTIDE SEQUENCE [LARGE SCALE GENOMIC DNA]</scope>
    <source>
        <tissue evidence="3">The whole plant</tissue>
    </source>
</reference>
<evidence type="ECO:0000313" key="3">
    <source>
        <dbReference type="EMBL" id="PKU79182.1"/>
    </source>
</evidence>
<dbReference type="AlphaFoldDB" id="A0A2I0WU37"/>
<dbReference type="PANTHER" id="PTHR31100">
    <property type="entry name" value="AT-HOOK MOTIF NUCLEAR-LOCALIZED PROTEIN 15"/>
    <property type="match status" value="1"/>
</dbReference>
<dbReference type="SUPFAM" id="SSF117856">
    <property type="entry name" value="AF0104/ALDC/Ptd012-like"/>
    <property type="match status" value="1"/>
</dbReference>
<dbReference type="PROSITE" id="PS51742">
    <property type="entry name" value="PPC"/>
    <property type="match status" value="1"/>
</dbReference>
<dbReference type="InterPro" id="IPR005175">
    <property type="entry name" value="PPC_dom"/>
</dbReference>
<dbReference type="EMBL" id="KZ502442">
    <property type="protein sequence ID" value="PKU79182.1"/>
    <property type="molecule type" value="Genomic_DNA"/>
</dbReference>
<proteinExistence type="predicted"/>
<dbReference type="PANTHER" id="PTHR31100:SF14">
    <property type="entry name" value="AT-HOOK MOTIF NUCLEAR-LOCALIZED PROTEIN 15"/>
    <property type="match status" value="1"/>
</dbReference>
<evidence type="ECO:0000259" key="2">
    <source>
        <dbReference type="PROSITE" id="PS51742"/>
    </source>
</evidence>
<dbReference type="Pfam" id="PF03479">
    <property type="entry name" value="PCC"/>
    <property type="match status" value="1"/>
</dbReference>
<feature type="domain" description="PPC" evidence="2">
    <location>
        <begin position="44"/>
        <end position="177"/>
    </location>
</feature>
<organism evidence="3 4">
    <name type="scientific">Dendrobium catenatum</name>
    <dbReference type="NCBI Taxonomy" id="906689"/>
    <lineage>
        <taxon>Eukaryota</taxon>
        <taxon>Viridiplantae</taxon>
        <taxon>Streptophyta</taxon>
        <taxon>Embryophyta</taxon>
        <taxon>Tracheophyta</taxon>
        <taxon>Spermatophyta</taxon>
        <taxon>Magnoliopsida</taxon>
        <taxon>Liliopsida</taxon>
        <taxon>Asparagales</taxon>
        <taxon>Orchidaceae</taxon>
        <taxon>Epidendroideae</taxon>
        <taxon>Malaxideae</taxon>
        <taxon>Dendrobiinae</taxon>
        <taxon>Dendrobium</taxon>
    </lineage>
</organism>
<dbReference type="GO" id="GO:0005634">
    <property type="term" value="C:nucleus"/>
    <property type="evidence" value="ECO:0007669"/>
    <property type="project" value="TreeGrafter"/>
</dbReference>